<proteinExistence type="predicted"/>
<evidence type="ECO:0000313" key="2">
    <source>
        <dbReference type="Proteomes" id="UP000294919"/>
    </source>
</evidence>
<dbReference type="Proteomes" id="UP000294919">
    <property type="component" value="Unassembled WGS sequence"/>
</dbReference>
<name>A0A4R2K427_9FIRM</name>
<dbReference type="OrthoDB" id="2051749at2"/>
<organism evidence="1 2">
    <name type="scientific">Marinisporobacter balticus</name>
    <dbReference type="NCBI Taxonomy" id="2018667"/>
    <lineage>
        <taxon>Bacteria</taxon>
        <taxon>Bacillati</taxon>
        <taxon>Bacillota</taxon>
        <taxon>Clostridia</taxon>
        <taxon>Peptostreptococcales</taxon>
        <taxon>Thermotaleaceae</taxon>
        <taxon>Marinisporobacter</taxon>
    </lineage>
</organism>
<dbReference type="EMBL" id="SLWV01000053">
    <property type="protein sequence ID" value="TCO67893.1"/>
    <property type="molecule type" value="Genomic_DNA"/>
</dbReference>
<dbReference type="RefSeq" id="WP_132248391.1">
    <property type="nucleotide sequence ID" value="NZ_SLWV01000053.1"/>
</dbReference>
<reference evidence="1 2" key="1">
    <citation type="submission" date="2019-03" db="EMBL/GenBank/DDBJ databases">
        <title>Genomic Encyclopedia of Type Strains, Phase IV (KMG-IV): sequencing the most valuable type-strain genomes for metagenomic binning, comparative biology and taxonomic classification.</title>
        <authorList>
            <person name="Goeker M."/>
        </authorList>
    </citation>
    <scope>NUCLEOTIDE SEQUENCE [LARGE SCALE GENOMIC DNA]</scope>
    <source>
        <strain evidence="1 2">DSM 102940</strain>
    </source>
</reference>
<sequence length="136" mass="15729">MSVIINDFSLTGQFKDVDEFFDSLAEETLPMFKIIENLDMDILSGYETYSLMVTKEKSLMQLMGSKGSAEIARLKSLLAAPFWEEELFSDNESIYKCEYTEKIKAYCLAEALERNISVMSFKHPKFRESTIWIGYN</sequence>
<keyword evidence="2" id="KW-1185">Reference proteome</keyword>
<comment type="caution">
    <text evidence="1">The sequence shown here is derived from an EMBL/GenBank/DDBJ whole genome shotgun (WGS) entry which is preliminary data.</text>
</comment>
<protein>
    <submittedName>
        <fullName evidence="1">Uncharacterized protein</fullName>
    </submittedName>
</protein>
<gene>
    <name evidence="1" type="ORF">EV214_1531</name>
</gene>
<evidence type="ECO:0000313" key="1">
    <source>
        <dbReference type="EMBL" id="TCO67893.1"/>
    </source>
</evidence>
<dbReference type="AlphaFoldDB" id="A0A4R2K427"/>
<accession>A0A4R2K427</accession>